<dbReference type="RefSeq" id="XP_052129043.1">
    <property type="nucleotide sequence ID" value="XM_052273083.1"/>
</dbReference>
<dbReference type="KEGG" id="foc:127750719"/>
<dbReference type="GeneID" id="127750719"/>
<evidence type="ECO:0000313" key="2">
    <source>
        <dbReference type="RefSeq" id="XP_052129043.1"/>
    </source>
</evidence>
<gene>
    <name evidence="2" type="primary">LOC127750719</name>
</gene>
<protein>
    <submittedName>
        <fullName evidence="2">Uncharacterized protein LOC127750719 isoform X1</fullName>
    </submittedName>
</protein>
<sequence>MENLCGGGPRILDEIKFDAHVQTLSAHFTRKEMKAIGDIFQNMLAEILCEVGDETSRPSNRYVQWKAVHKRIGEDEPYESRPNLYQLEDNSEYESDAAWDAEPALSYSEDDENKRKTFAELDLTEGGSSDVDFRPPKGLVVDISSSSEDLEGEGCKRASKVRRRRLVKKKRRVKKSSGSRGWFRRDARKRRMRKMNNWKRSRRRGMGKIQTVKGLKGFHPKLINRKQIKNASIHFKNTKKSFMKRSTNCL</sequence>
<dbReference type="Proteomes" id="UP000504606">
    <property type="component" value="Unplaced"/>
</dbReference>
<keyword evidence="1" id="KW-1185">Reference proteome</keyword>
<proteinExistence type="predicted"/>
<dbReference type="AlphaFoldDB" id="A0A9C6XS39"/>
<accession>A0A9C6XS39</accession>
<organism evidence="1 2">
    <name type="scientific">Frankliniella occidentalis</name>
    <name type="common">Western flower thrips</name>
    <name type="synonym">Euthrips occidentalis</name>
    <dbReference type="NCBI Taxonomy" id="133901"/>
    <lineage>
        <taxon>Eukaryota</taxon>
        <taxon>Metazoa</taxon>
        <taxon>Ecdysozoa</taxon>
        <taxon>Arthropoda</taxon>
        <taxon>Hexapoda</taxon>
        <taxon>Insecta</taxon>
        <taxon>Pterygota</taxon>
        <taxon>Neoptera</taxon>
        <taxon>Paraneoptera</taxon>
        <taxon>Thysanoptera</taxon>
        <taxon>Terebrantia</taxon>
        <taxon>Thripoidea</taxon>
        <taxon>Thripidae</taxon>
        <taxon>Frankliniella</taxon>
    </lineage>
</organism>
<name>A0A9C6XS39_FRAOC</name>
<evidence type="ECO:0000313" key="1">
    <source>
        <dbReference type="Proteomes" id="UP000504606"/>
    </source>
</evidence>
<reference evidence="2" key="1">
    <citation type="submission" date="2025-08" db="UniProtKB">
        <authorList>
            <consortium name="RefSeq"/>
        </authorList>
    </citation>
    <scope>IDENTIFICATION</scope>
    <source>
        <tissue evidence="2">Whole organism</tissue>
    </source>
</reference>